<evidence type="ECO:0000256" key="1">
    <source>
        <dbReference type="ARBA" id="ARBA00004141"/>
    </source>
</evidence>
<proteinExistence type="predicted"/>
<protein>
    <submittedName>
        <fullName evidence="8">Uncharacterized protein</fullName>
    </submittedName>
</protein>
<evidence type="ECO:0000256" key="2">
    <source>
        <dbReference type="ARBA" id="ARBA00022692"/>
    </source>
</evidence>
<keyword evidence="4 6" id="KW-0472">Membrane</keyword>
<feature type="transmembrane region" description="Helical" evidence="6">
    <location>
        <begin position="288"/>
        <end position="308"/>
    </location>
</feature>
<name>A0A8J1U4W7_OWEFU</name>
<dbReference type="Gene3D" id="1.20.140.150">
    <property type="match status" value="1"/>
</dbReference>
<keyword evidence="9" id="KW-1185">Reference proteome</keyword>
<comment type="subcellular location">
    <subcellularLocation>
        <location evidence="1">Membrane</location>
        <topology evidence="1">Multi-pass membrane protein</topology>
    </subcellularLocation>
</comment>
<feature type="region of interest" description="Disordered" evidence="5">
    <location>
        <begin position="41"/>
        <end position="79"/>
    </location>
</feature>
<dbReference type="Proteomes" id="UP000749559">
    <property type="component" value="Unassembled WGS sequence"/>
</dbReference>
<keyword evidence="3 6" id="KW-1133">Transmembrane helix</keyword>
<accession>A0A8J1U4W7</accession>
<sequence length="321" mass="34622">MASSRANASCIIILLSFLFALGAVITAGWIFKADIEYVTNEGSPMDGGQVGATPETTSEPTSEPSQEPTTEPEPATTEAMNTTADITTAGNTTTMENTTTAVPDTTTTVAPVTTKNTTMNGTMAPMTTVAMVTVCHNYTNENNETMENCTEIPVTTPVPEPTSEPAGKTDGQQGNVTTPVAKAVVRWYGLWYHCVYPKCEPYQMDPKPTYFEAVQAMTLVNASLLLIGLLLMMSYLCCDACMERRWAIMFIICICFLATVFAIVSVALFGSFYKSTDMFGGHDGELSYAFGFEVVSGFLSLIGSFLMIGESINIGRADWKV</sequence>
<evidence type="ECO:0000256" key="4">
    <source>
        <dbReference type="ARBA" id="ARBA00023136"/>
    </source>
</evidence>
<evidence type="ECO:0000313" key="8">
    <source>
        <dbReference type="EMBL" id="CAH1791107.1"/>
    </source>
</evidence>
<evidence type="ECO:0000256" key="6">
    <source>
        <dbReference type="SAM" id="Phobius"/>
    </source>
</evidence>
<feature type="compositionally biased region" description="Low complexity" evidence="5">
    <location>
        <begin position="52"/>
        <end position="79"/>
    </location>
</feature>
<keyword evidence="7" id="KW-0732">Signal</keyword>
<dbReference type="AlphaFoldDB" id="A0A8J1U4W7"/>
<organism evidence="8 9">
    <name type="scientific">Owenia fusiformis</name>
    <name type="common">Polychaete worm</name>
    <dbReference type="NCBI Taxonomy" id="6347"/>
    <lineage>
        <taxon>Eukaryota</taxon>
        <taxon>Metazoa</taxon>
        <taxon>Spiralia</taxon>
        <taxon>Lophotrochozoa</taxon>
        <taxon>Annelida</taxon>
        <taxon>Polychaeta</taxon>
        <taxon>Sedentaria</taxon>
        <taxon>Canalipalpata</taxon>
        <taxon>Sabellida</taxon>
        <taxon>Oweniida</taxon>
        <taxon>Oweniidae</taxon>
        <taxon>Owenia</taxon>
    </lineage>
</organism>
<reference evidence="8" key="1">
    <citation type="submission" date="2022-03" db="EMBL/GenBank/DDBJ databases">
        <authorList>
            <person name="Martin C."/>
        </authorList>
    </citation>
    <scope>NUCLEOTIDE SEQUENCE</scope>
</reference>
<feature type="transmembrane region" description="Helical" evidence="6">
    <location>
        <begin position="213"/>
        <end position="236"/>
    </location>
</feature>
<feature type="transmembrane region" description="Helical" evidence="6">
    <location>
        <begin position="248"/>
        <end position="268"/>
    </location>
</feature>
<dbReference type="Pfam" id="PF00822">
    <property type="entry name" value="PMP22_Claudin"/>
    <property type="match status" value="1"/>
</dbReference>
<evidence type="ECO:0000256" key="3">
    <source>
        <dbReference type="ARBA" id="ARBA00022989"/>
    </source>
</evidence>
<feature type="chain" id="PRO_5043366628" evidence="7">
    <location>
        <begin position="23"/>
        <end position="321"/>
    </location>
</feature>
<gene>
    <name evidence="8" type="ORF">OFUS_LOCUS16229</name>
</gene>
<evidence type="ECO:0000256" key="5">
    <source>
        <dbReference type="SAM" id="MobiDB-lite"/>
    </source>
</evidence>
<dbReference type="InterPro" id="IPR050579">
    <property type="entry name" value="PMP-22/EMP/MP20-like"/>
</dbReference>
<dbReference type="PANTHER" id="PTHR10671:SF108">
    <property type="entry name" value="CLAUDIN FAMILY PROTEIN-RELATED"/>
    <property type="match status" value="1"/>
</dbReference>
<evidence type="ECO:0000256" key="7">
    <source>
        <dbReference type="SAM" id="SignalP"/>
    </source>
</evidence>
<dbReference type="GO" id="GO:0005886">
    <property type="term" value="C:plasma membrane"/>
    <property type="evidence" value="ECO:0007669"/>
    <property type="project" value="TreeGrafter"/>
</dbReference>
<dbReference type="PANTHER" id="PTHR10671">
    <property type="entry name" value="EPITHELIAL MEMBRANE PROTEIN-RELATED"/>
    <property type="match status" value="1"/>
</dbReference>
<dbReference type="InterPro" id="IPR004031">
    <property type="entry name" value="PMP22/EMP/MP20/Claudin"/>
</dbReference>
<feature type="signal peptide" evidence="7">
    <location>
        <begin position="1"/>
        <end position="22"/>
    </location>
</feature>
<dbReference type="EMBL" id="CAIIXF020000008">
    <property type="protein sequence ID" value="CAH1791107.1"/>
    <property type="molecule type" value="Genomic_DNA"/>
</dbReference>
<keyword evidence="2 6" id="KW-0812">Transmembrane</keyword>
<evidence type="ECO:0000313" key="9">
    <source>
        <dbReference type="Proteomes" id="UP000749559"/>
    </source>
</evidence>
<comment type="caution">
    <text evidence="8">The sequence shown here is derived from an EMBL/GenBank/DDBJ whole genome shotgun (WGS) entry which is preliminary data.</text>
</comment>